<accession>A0A399IRR2</accession>
<feature type="domain" description="Serine aminopeptidase S33" evidence="1">
    <location>
        <begin position="59"/>
        <end position="311"/>
    </location>
</feature>
<dbReference type="EMBL" id="QXDJ01000002">
    <property type="protein sequence ID" value="RII35277.1"/>
    <property type="molecule type" value="Genomic_DNA"/>
</dbReference>
<comment type="caution">
    <text evidence="2">The sequence shown here is derived from an EMBL/GenBank/DDBJ whole genome shotgun (WGS) entry which is preliminary data.</text>
</comment>
<evidence type="ECO:0000313" key="3">
    <source>
        <dbReference type="Proteomes" id="UP000265930"/>
    </source>
</evidence>
<sequence length="332" mass="38954">MKNWERYKKLVTDFVRYYVKKTLYEKGIVDYSKKFEDFKIKSIKDKVDLGVTLYVPRGEIKGILQISHGMMEHRKRYIEFMNYLGNCGYICVVHDHIGHGESVKSKDDYGYFYDNGDINLVEDLHQITLYIKNRCGDYKFYLLGFSMGALIARAYLKKYDYELDGLILCGPPVQNSAIPIIKKLCKVIEKIKGDHFRSSFIHKIIRGIDDNWLTNSENEIEKFTNDEGCGFIFTINGFDNICTLIINVYSKKNWIKKSLNLPILIIAGEDDIVVISQKKFCELIKFLNRIGYRNIESKTYLNKYHDILHEVNKLEVYKDILSWMNNSKTEKI</sequence>
<dbReference type="Pfam" id="PF12146">
    <property type="entry name" value="Hydrolase_4"/>
    <property type="match status" value="1"/>
</dbReference>
<dbReference type="SUPFAM" id="SSF53474">
    <property type="entry name" value="alpha/beta-Hydrolases"/>
    <property type="match status" value="1"/>
</dbReference>
<name>A0A399IRR2_9CLOT</name>
<gene>
    <name evidence="2" type="ORF">D2A34_08705</name>
</gene>
<dbReference type="AlphaFoldDB" id="A0A399IRR2"/>
<organism evidence="2 3">
    <name type="scientific">Clostridium chromiireducens</name>
    <dbReference type="NCBI Taxonomy" id="225345"/>
    <lineage>
        <taxon>Bacteria</taxon>
        <taxon>Bacillati</taxon>
        <taxon>Bacillota</taxon>
        <taxon>Clostridia</taxon>
        <taxon>Eubacteriales</taxon>
        <taxon>Clostridiaceae</taxon>
        <taxon>Clostridium</taxon>
    </lineage>
</organism>
<evidence type="ECO:0000259" key="1">
    <source>
        <dbReference type="Pfam" id="PF12146"/>
    </source>
</evidence>
<reference evidence="2 3" key="1">
    <citation type="submission" date="2018-08" db="EMBL/GenBank/DDBJ databases">
        <title>Genome of Clostridium chromiireducens C1, DSM12136.</title>
        <authorList>
            <person name="Xing M."/>
            <person name="Wei Y."/>
            <person name="Ang E.L."/>
            <person name="Zhao H."/>
            <person name="Zhang Y."/>
        </authorList>
    </citation>
    <scope>NUCLEOTIDE SEQUENCE [LARGE SCALE GENOMIC DNA]</scope>
    <source>
        <strain evidence="2 3">C1</strain>
    </source>
</reference>
<proteinExistence type="predicted"/>
<dbReference type="Gene3D" id="3.40.50.1820">
    <property type="entry name" value="alpha/beta hydrolase"/>
    <property type="match status" value="1"/>
</dbReference>
<dbReference type="InterPro" id="IPR022742">
    <property type="entry name" value="Hydrolase_4"/>
</dbReference>
<keyword evidence="2" id="KW-0378">Hydrolase</keyword>
<protein>
    <submittedName>
        <fullName evidence="2">Alpha/beta fold hydrolase</fullName>
    </submittedName>
</protein>
<dbReference type="PANTHER" id="PTHR11614">
    <property type="entry name" value="PHOSPHOLIPASE-RELATED"/>
    <property type="match status" value="1"/>
</dbReference>
<evidence type="ECO:0000313" key="2">
    <source>
        <dbReference type="EMBL" id="RII35277.1"/>
    </source>
</evidence>
<dbReference type="Proteomes" id="UP000265930">
    <property type="component" value="Unassembled WGS sequence"/>
</dbReference>
<dbReference type="InterPro" id="IPR029058">
    <property type="entry name" value="AB_hydrolase_fold"/>
</dbReference>
<dbReference type="GO" id="GO:0016787">
    <property type="term" value="F:hydrolase activity"/>
    <property type="evidence" value="ECO:0007669"/>
    <property type="project" value="UniProtKB-KW"/>
</dbReference>
<dbReference type="InterPro" id="IPR051044">
    <property type="entry name" value="MAG_DAG_Lipase"/>
</dbReference>